<evidence type="ECO:0000256" key="5">
    <source>
        <dbReference type="ARBA" id="ARBA00023125"/>
    </source>
</evidence>
<evidence type="ECO:0000256" key="1">
    <source>
        <dbReference type="ARBA" id="ARBA00000022"/>
    </source>
</evidence>
<dbReference type="SUPFAM" id="SSF116734">
    <property type="entry name" value="DNA methylase specificity domain"/>
    <property type="match status" value="2"/>
</dbReference>
<evidence type="ECO:0000259" key="7">
    <source>
        <dbReference type="Pfam" id="PF01420"/>
    </source>
</evidence>
<dbReference type="CDD" id="cd15457">
    <property type="entry name" value="NADAR"/>
    <property type="match status" value="1"/>
</dbReference>
<dbReference type="Pfam" id="PF08719">
    <property type="entry name" value="NADAR"/>
    <property type="match status" value="1"/>
</dbReference>
<dbReference type="CDD" id="cd17262">
    <property type="entry name" value="RMtype1_S_Aco12261I-TRD2-CR2"/>
    <property type="match status" value="1"/>
</dbReference>
<dbReference type="InterPro" id="IPR051212">
    <property type="entry name" value="Type-I_RE_S_subunit"/>
</dbReference>
<dbReference type="EMBL" id="FOJU01000001">
    <property type="protein sequence ID" value="SFA69591.1"/>
    <property type="molecule type" value="Genomic_DNA"/>
</dbReference>
<comment type="similarity">
    <text evidence="3">Belongs to the type-I restriction system S methylase family.</text>
</comment>
<feature type="domain" description="Type I restriction modification DNA specificity" evidence="7">
    <location>
        <begin position="486"/>
        <end position="630"/>
    </location>
</feature>
<dbReference type="Pfam" id="PF01420">
    <property type="entry name" value="Methylase_S"/>
    <property type="match status" value="1"/>
</dbReference>
<dbReference type="SUPFAM" id="SSF143990">
    <property type="entry name" value="YbiA-like"/>
    <property type="match status" value="1"/>
</dbReference>
<dbReference type="NCBIfam" id="TIGR02464">
    <property type="entry name" value="ribofla_fusion"/>
    <property type="match status" value="1"/>
</dbReference>
<dbReference type="InterPro" id="IPR044946">
    <property type="entry name" value="Restrct_endonuc_typeI_TRD_sf"/>
</dbReference>
<comment type="catalytic activity">
    <reaction evidence="2">
        <text>2,5-diamino-6-hydroxy-4-(5-phosphoribosylamino)-pyrimidine + H2O = 2,5,6-triamino-4-hydroxypyrimidine + D-ribose 5-phosphate</text>
        <dbReference type="Rhea" id="RHEA:23436"/>
        <dbReference type="ChEBI" id="CHEBI:15377"/>
        <dbReference type="ChEBI" id="CHEBI:58614"/>
        <dbReference type="ChEBI" id="CHEBI:78346"/>
        <dbReference type="ChEBI" id="CHEBI:137796"/>
    </reaction>
</comment>
<dbReference type="OrthoDB" id="512700at2"/>
<accession>A0A1I0UZX7</accession>
<dbReference type="STRING" id="871651.SAMN05421688_0139"/>
<comment type="catalytic activity">
    <reaction evidence="1">
        <text>5-amino-6-(5-phospho-D-ribosylamino)uracil + H2O = 5,6-diaminouracil + D-ribose 5-phosphate</text>
        <dbReference type="Rhea" id="RHEA:55020"/>
        <dbReference type="ChEBI" id="CHEBI:15377"/>
        <dbReference type="ChEBI" id="CHEBI:46252"/>
        <dbReference type="ChEBI" id="CHEBI:58453"/>
        <dbReference type="ChEBI" id="CHEBI:78346"/>
    </reaction>
</comment>
<reference evidence="9 10" key="1">
    <citation type="submission" date="2016-10" db="EMBL/GenBank/DDBJ databases">
        <authorList>
            <person name="de Groot N.N."/>
        </authorList>
    </citation>
    <scope>NUCLEOTIDE SEQUENCE [LARGE SCALE GENOMIC DNA]</scope>
    <source>
        <strain evidence="9 10">DSM 29316</strain>
    </source>
</reference>
<keyword evidence="5" id="KW-0238">DNA-binding</keyword>
<dbReference type="PANTHER" id="PTHR43140">
    <property type="entry name" value="TYPE-1 RESTRICTION ENZYME ECOKI SPECIFICITY PROTEIN"/>
    <property type="match status" value="1"/>
</dbReference>
<dbReference type="AlphaFoldDB" id="A0A1I0UZX7"/>
<dbReference type="InterPro" id="IPR000055">
    <property type="entry name" value="Restrct_endonuc_typeI_TRD"/>
</dbReference>
<dbReference type="GO" id="GO:0009307">
    <property type="term" value="P:DNA restriction-modification system"/>
    <property type="evidence" value="ECO:0007669"/>
    <property type="project" value="UniProtKB-KW"/>
</dbReference>
<organism evidence="9 10">
    <name type="scientific">Poseidonocella pacifica</name>
    <dbReference type="NCBI Taxonomy" id="871651"/>
    <lineage>
        <taxon>Bacteria</taxon>
        <taxon>Pseudomonadati</taxon>
        <taxon>Pseudomonadota</taxon>
        <taxon>Alphaproteobacteria</taxon>
        <taxon>Rhodobacterales</taxon>
        <taxon>Roseobacteraceae</taxon>
        <taxon>Poseidonocella</taxon>
    </lineage>
</organism>
<dbReference type="InterPro" id="IPR037238">
    <property type="entry name" value="YbiA-like_sf"/>
</dbReference>
<protein>
    <submittedName>
        <fullName evidence="9">Type I restriction enzyme, S subunit</fullName>
    </submittedName>
</protein>
<feature type="domain" description="NADAR" evidence="8">
    <location>
        <begin position="24"/>
        <end position="169"/>
    </location>
</feature>
<dbReference type="PANTHER" id="PTHR43140:SF1">
    <property type="entry name" value="TYPE I RESTRICTION ENZYME ECOKI SPECIFICITY SUBUNIT"/>
    <property type="match status" value="1"/>
</dbReference>
<dbReference type="RefSeq" id="WP_092059626.1">
    <property type="nucleotide sequence ID" value="NZ_FOJU01000001.1"/>
</dbReference>
<evidence type="ECO:0000259" key="8">
    <source>
        <dbReference type="Pfam" id="PF08719"/>
    </source>
</evidence>
<evidence type="ECO:0000256" key="6">
    <source>
        <dbReference type="SAM" id="MobiDB-lite"/>
    </source>
</evidence>
<gene>
    <name evidence="9" type="ORF">SAMN05421688_0139</name>
</gene>
<keyword evidence="10" id="KW-1185">Reference proteome</keyword>
<dbReference type="Gene3D" id="3.90.220.20">
    <property type="entry name" value="DNA methylase specificity domains"/>
    <property type="match status" value="2"/>
</dbReference>
<dbReference type="Proteomes" id="UP000198796">
    <property type="component" value="Unassembled WGS sequence"/>
</dbReference>
<evidence type="ECO:0000256" key="3">
    <source>
        <dbReference type="ARBA" id="ARBA00010923"/>
    </source>
</evidence>
<name>A0A1I0UZX7_9RHOB</name>
<feature type="region of interest" description="Disordered" evidence="6">
    <location>
        <begin position="208"/>
        <end position="229"/>
    </location>
</feature>
<dbReference type="Gene3D" id="1.10.357.40">
    <property type="entry name" value="YbiA-like"/>
    <property type="match status" value="1"/>
</dbReference>
<evidence type="ECO:0000256" key="2">
    <source>
        <dbReference type="ARBA" id="ARBA00000751"/>
    </source>
</evidence>
<keyword evidence="4" id="KW-0680">Restriction system</keyword>
<evidence type="ECO:0000313" key="9">
    <source>
        <dbReference type="EMBL" id="SFA69591.1"/>
    </source>
</evidence>
<proteinExistence type="inferred from homology"/>
<evidence type="ECO:0000256" key="4">
    <source>
        <dbReference type="ARBA" id="ARBA00022747"/>
    </source>
</evidence>
<sequence length="709" mass="80617">MTSTSEASRNNQFRTYDRETSVVFLKTKERFGGLSNMAGGFPLRVNGVRIRTSEALYQACRFPHLPDVQRTIIDERSPMTAKMRSKPFREDSRPDWDAVRVKIMRWSLRVKLAQNWNEFGRLLLSTGDRPIVEQSRKDDFWGAKVIDDGTLVGMNVLGRLLMELREQLKGDEAESLHEIEPLSIPEFLLFRQPIEVICAAGGSRRPVGLDARHERPVAPPPPRDLPQPSLFDQPMIDKGQMDIKTDRAAEAENTIGPKPYSGYRDSAHDWLGAAPEHWKVVRSKYLFREVDERTDTGTETLLSMRQAHGLIPHNKVSTKPVTPEDLKGYKRVQAGQMVLNRMQASNGMFAVAREDGLVSPDYAVFRLLQPIEPDYFVNLFKTNIYRAKFRQESKGLGTGMSGFLRLYSDRFGTIPMPQPPEDEQRRIVEFIHSYDLRVRRLIRNKRRLIGLLNEQKQAIINGAVTRGLNPDAAMKPTGIAWMPEIPEKWVITPLRHLSTCLDGKRVPLEASAREKMLGNIPYWGANQIIDHLNDFLLDEDLILLGEDGAPFFDRNKPVAFFSQGKVWPNNHIHVLRPKPGNRPEFIVHALNCVDYTNYVGGATRDKLTQSFMKAIPIPIPPENEQIAILEHVTRECTPLDETAERAAREIGFIQEYRERLVADVVTGKLDVRHIEIAALANEPIADEDDTLEDLEGDDPEVMVRADADE</sequence>
<dbReference type="InterPro" id="IPR012816">
    <property type="entry name" value="NADAR"/>
</dbReference>
<evidence type="ECO:0000313" key="10">
    <source>
        <dbReference type="Proteomes" id="UP000198796"/>
    </source>
</evidence>
<dbReference type="GO" id="GO:0003677">
    <property type="term" value="F:DNA binding"/>
    <property type="evidence" value="ECO:0007669"/>
    <property type="project" value="UniProtKB-KW"/>
</dbReference>